<gene>
    <name evidence="1" type="ORF">GEV33_007872</name>
</gene>
<reference evidence="1" key="1">
    <citation type="journal article" date="2020" name="J Insects Food Feed">
        <title>The yellow mealworm (Tenebrio molitor) genome: a resource for the emerging insects as food and feed industry.</title>
        <authorList>
            <person name="Eriksson T."/>
            <person name="Andere A."/>
            <person name="Kelstrup H."/>
            <person name="Emery V."/>
            <person name="Picard C."/>
        </authorList>
    </citation>
    <scope>NUCLEOTIDE SEQUENCE</scope>
    <source>
        <strain evidence="1">Stoneville</strain>
        <tissue evidence="1">Whole head</tissue>
    </source>
</reference>
<dbReference type="Proteomes" id="UP000719412">
    <property type="component" value="Unassembled WGS sequence"/>
</dbReference>
<accession>A0A8J6HIW2</accession>
<reference evidence="1" key="2">
    <citation type="submission" date="2021-08" db="EMBL/GenBank/DDBJ databases">
        <authorList>
            <person name="Eriksson T."/>
        </authorList>
    </citation>
    <scope>NUCLEOTIDE SEQUENCE</scope>
    <source>
        <strain evidence="1">Stoneville</strain>
        <tissue evidence="1">Whole head</tissue>
    </source>
</reference>
<dbReference type="AlphaFoldDB" id="A0A8J6HIW2"/>
<dbReference type="EMBL" id="JABDTM020023785">
    <property type="protein sequence ID" value="KAH0814916.1"/>
    <property type="molecule type" value="Genomic_DNA"/>
</dbReference>
<organism evidence="1 2">
    <name type="scientific">Tenebrio molitor</name>
    <name type="common">Yellow mealworm beetle</name>
    <dbReference type="NCBI Taxonomy" id="7067"/>
    <lineage>
        <taxon>Eukaryota</taxon>
        <taxon>Metazoa</taxon>
        <taxon>Ecdysozoa</taxon>
        <taxon>Arthropoda</taxon>
        <taxon>Hexapoda</taxon>
        <taxon>Insecta</taxon>
        <taxon>Pterygota</taxon>
        <taxon>Neoptera</taxon>
        <taxon>Endopterygota</taxon>
        <taxon>Coleoptera</taxon>
        <taxon>Polyphaga</taxon>
        <taxon>Cucujiformia</taxon>
        <taxon>Tenebrionidae</taxon>
        <taxon>Tenebrio</taxon>
    </lineage>
</organism>
<name>A0A8J6HIW2_TENMO</name>
<evidence type="ECO:0000313" key="2">
    <source>
        <dbReference type="Proteomes" id="UP000719412"/>
    </source>
</evidence>
<sequence length="70" mass="7770">MDAVEASIVGSRKHVRLGGVLINRRSGGHPKMCEPKQNAEREIPELPATCRKEIREKCIPDKGIRTDSFG</sequence>
<evidence type="ECO:0000313" key="1">
    <source>
        <dbReference type="EMBL" id="KAH0814916.1"/>
    </source>
</evidence>
<keyword evidence="2" id="KW-1185">Reference proteome</keyword>
<comment type="caution">
    <text evidence="1">The sequence shown here is derived from an EMBL/GenBank/DDBJ whole genome shotgun (WGS) entry which is preliminary data.</text>
</comment>
<proteinExistence type="predicted"/>
<protein>
    <submittedName>
        <fullName evidence="1">Uncharacterized protein</fullName>
    </submittedName>
</protein>